<feature type="transmembrane region" description="Helical" evidence="1">
    <location>
        <begin position="29"/>
        <end position="55"/>
    </location>
</feature>
<keyword evidence="1" id="KW-0472">Membrane</keyword>
<sequence>MGCDDMLPIDIRLIPDIFSFSHVKGIARVFLMMEVILSTLVVVGTVILVILKIFIN</sequence>
<evidence type="ECO:0000313" key="3">
    <source>
        <dbReference type="Proteomes" id="UP000034617"/>
    </source>
</evidence>
<organism evidence="2 3">
    <name type="scientific">Candidatus Gottesmanbacteria bacterium GW2011_GWB1_44_11c</name>
    <dbReference type="NCBI Taxonomy" id="1618447"/>
    <lineage>
        <taxon>Bacteria</taxon>
        <taxon>Candidatus Gottesmaniibacteriota</taxon>
    </lineage>
</organism>
<name>A0A0G1GWQ0_9BACT</name>
<comment type="caution">
    <text evidence="2">The sequence shown here is derived from an EMBL/GenBank/DDBJ whole genome shotgun (WGS) entry which is preliminary data.</text>
</comment>
<dbReference type="Proteomes" id="UP000034617">
    <property type="component" value="Unassembled WGS sequence"/>
</dbReference>
<keyword evidence="1" id="KW-1133">Transmembrane helix</keyword>
<protein>
    <submittedName>
        <fullName evidence="2">Uncharacterized protein</fullName>
    </submittedName>
</protein>
<evidence type="ECO:0000313" key="2">
    <source>
        <dbReference type="EMBL" id="KKT38618.1"/>
    </source>
</evidence>
<keyword evidence="1" id="KW-0812">Transmembrane</keyword>
<proteinExistence type="predicted"/>
<evidence type="ECO:0000256" key="1">
    <source>
        <dbReference type="SAM" id="Phobius"/>
    </source>
</evidence>
<dbReference type="AlphaFoldDB" id="A0A0G1GWQ0"/>
<accession>A0A0G1GWQ0</accession>
<dbReference type="EMBL" id="LCHM01000009">
    <property type="protein sequence ID" value="KKT38618.1"/>
    <property type="molecule type" value="Genomic_DNA"/>
</dbReference>
<reference evidence="2 3" key="1">
    <citation type="journal article" date="2015" name="Nature">
        <title>rRNA introns, odd ribosomes, and small enigmatic genomes across a large radiation of phyla.</title>
        <authorList>
            <person name="Brown C.T."/>
            <person name="Hug L.A."/>
            <person name="Thomas B.C."/>
            <person name="Sharon I."/>
            <person name="Castelle C.J."/>
            <person name="Singh A."/>
            <person name="Wilkins M.J."/>
            <person name="Williams K.H."/>
            <person name="Banfield J.F."/>
        </authorList>
    </citation>
    <scope>NUCLEOTIDE SEQUENCE [LARGE SCALE GENOMIC DNA]</scope>
</reference>
<gene>
    <name evidence="2" type="ORF">UW22_C0009G0024</name>
</gene>